<name>A0ABP9QMX9_9PSEU</name>
<keyword evidence="1" id="KW-0472">Membrane</keyword>
<keyword evidence="1" id="KW-1133">Transmembrane helix</keyword>
<feature type="transmembrane region" description="Helical" evidence="1">
    <location>
        <begin position="44"/>
        <end position="75"/>
    </location>
</feature>
<dbReference type="RefSeq" id="WP_185062406.1">
    <property type="nucleotide sequence ID" value="NZ_BAABJP010000030.1"/>
</dbReference>
<dbReference type="InterPro" id="IPR041411">
    <property type="entry name" value="Ldi"/>
</dbReference>
<comment type="caution">
    <text evidence="3">The sequence shown here is derived from an EMBL/GenBank/DDBJ whole genome shotgun (WGS) entry which is preliminary data.</text>
</comment>
<keyword evidence="4" id="KW-1185">Reference proteome</keyword>
<evidence type="ECO:0000259" key="2">
    <source>
        <dbReference type="Pfam" id="PF18566"/>
    </source>
</evidence>
<evidence type="ECO:0000313" key="4">
    <source>
        <dbReference type="Proteomes" id="UP001428817"/>
    </source>
</evidence>
<gene>
    <name evidence="3" type="ORF">GCM10023321_53110</name>
</gene>
<protein>
    <recommendedName>
        <fullName evidence="2">Linalool dehydratase/isomerase domain-containing protein</fullName>
    </recommendedName>
</protein>
<organism evidence="3 4">
    <name type="scientific">Pseudonocardia eucalypti</name>
    <dbReference type="NCBI Taxonomy" id="648755"/>
    <lineage>
        <taxon>Bacteria</taxon>
        <taxon>Bacillati</taxon>
        <taxon>Actinomycetota</taxon>
        <taxon>Actinomycetes</taxon>
        <taxon>Pseudonocardiales</taxon>
        <taxon>Pseudonocardiaceae</taxon>
        <taxon>Pseudonocardia</taxon>
    </lineage>
</organism>
<dbReference type="EMBL" id="BAABJP010000030">
    <property type="protein sequence ID" value="GAA5164529.1"/>
    <property type="molecule type" value="Genomic_DNA"/>
</dbReference>
<feature type="transmembrane region" description="Helical" evidence="1">
    <location>
        <begin position="87"/>
        <end position="106"/>
    </location>
</feature>
<dbReference type="Pfam" id="PF18566">
    <property type="entry name" value="Ldi"/>
    <property type="match status" value="1"/>
</dbReference>
<dbReference type="Proteomes" id="UP001428817">
    <property type="component" value="Unassembled WGS sequence"/>
</dbReference>
<proteinExistence type="predicted"/>
<accession>A0ABP9QMX9</accession>
<evidence type="ECO:0000256" key="1">
    <source>
        <dbReference type="SAM" id="Phobius"/>
    </source>
</evidence>
<keyword evidence="1" id="KW-0812">Transmembrane</keyword>
<sequence length="649" mass="70984">MTAPVTTWPAQHEVTHGSVRTRLRLAAPRHSIAPVTARRMRRALLVYAVFWVLGTLPGLLGAGPSATAFGLGLVFPGGGFLATGSPWLALASLAVFVLAVAVWWAIGIVVLPPLVWLGAAGLAAATTAGTGWPEAGLALPLAVPALLGLAYLVHRVRHASQGRAGAAINERLARLEFRISGPPPLDAPLPVAESTPDDLAHLRYALDLALQPLDKFDGFTLLDEYREAAVRYQINTLGYALSMAQYTRTPAFAGYLAEAQRNAIEKMLHRKVWGYWARENAWGNLSLRRDPVDNRENIMLTGWHGIQVGLYTALNDDRYGQPGALTYRWSADEAYPNDFHTLAASIHRNMTGTDYTLFPCEPNWVYSICNTFGVNTLATHDRLHGTGYLGELRERLRTSYETEFVRPDGRIIGVRSTHLGLSWNFWSGAAVQLSTAYWLHPALPEIAQRSWWLLREGSLRIADGRLVMPKALSDRLDPGDYTVGRDNFGLGATVMAAREVGDEEYASAAQRTLDQREEVEEANGARRYRHSSPLTNLYSVLGRFGRRDGLRDLVAHDLPTGWRAGPRLAEAAYPDVLVARAVTDGAALDLVLRPGAGPVRTTLAVDRLRPNTGYVLDGATTAAVTSDDTGRALFDVDLGDRLEVRLRPA</sequence>
<evidence type="ECO:0000313" key="3">
    <source>
        <dbReference type="EMBL" id="GAA5164529.1"/>
    </source>
</evidence>
<feature type="domain" description="Linalool dehydratase/isomerase" evidence="2">
    <location>
        <begin position="231"/>
        <end position="532"/>
    </location>
</feature>
<reference evidence="4" key="1">
    <citation type="journal article" date="2019" name="Int. J. Syst. Evol. Microbiol.">
        <title>The Global Catalogue of Microorganisms (GCM) 10K type strain sequencing project: providing services to taxonomists for standard genome sequencing and annotation.</title>
        <authorList>
            <consortium name="The Broad Institute Genomics Platform"/>
            <consortium name="The Broad Institute Genome Sequencing Center for Infectious Disease"/>
            <person name="Wu L."/>
            <person name="Ma J."/>
        </authorList>
    </citation>
    <scope>NUCLEOTIDE SEQUENCE [LARGE SCALE GENOMIC DNA]</scope>
    <source>
        <strain evidence="4">JCM 18303</strain>
    </source>
</reference>
<feature type="transmembrane region" description="Helical" evidence="1">
    <location>
        <begin position="137"/>
        <end position="153"/>
    </location>
</feature>